<reference evidence="2" key="3">
    <citation type="submission" date="2015-02" db="UniProtKB">
        <authorList>
            <consortium name="EnsemblProtists"/>
        </authorList>
    </citation>
    <scope>IDENTIFICATION</scope>
    <source>
        <strain evidence="2">DAOM BR144</strain>
    </source>
</reference>
<evidence type="ECO:0000313" key="3">
    <source>
        <dbReference type="Proteomes" id="UP000019132"/>
    </source>
</evidence>
<proteinExistence type="predicted"/>
<accession>K3WNL5</accession>
<name>K3WNL5_GLOUD</name>
<protein>
    <submittedName>
        <fullName evidence="2">Uncharacterized protein</fullName>
    </submittedName>
</protein>
<evidence type="ECO:0000256" key="1">
    <source>
        <dbReference type="SAM" id="Phobius"/>
    </source>
</evidence>
<reference evidence="3" key="1">
    <citation type="journal article" date="2010" name="Genome Biol.">
        <title>Genome sequence of the necrotrophic plant pathogen Pythium ultimum reveals original pathogenicity mechanisms and effector repertoire.</title>
        <authorList>
            <person name="Levesque C.A."/>
            <person name="Brouwer H."/>
            <person name="Cano L."/>
            <person name="Hamilton J.P."/>
            <person name="Holt C."/>
            <person name="Huitema E."/>
            <person name="Raffaele S."/>
            <person name="Robideau G.P."/>
            <person name="Thines M."/>
            <person name="Win J."/>
            <person name="Zerillo M.M."/>
            <person name="Beakes G.W."/>
            <person name="Boore J.L."/>
            <person name="Busam D."/>
            <person name="Dumas B."/>
            <person name="Ferriera S."/>
            <person name="Fuerstenberg S.I."/>
            <person name="Gachon C.M."/>
            <person name="Gaulin E."/>
            <person name="Govers F."/>
            <person name="Grenville-Briggs L."/>
            <person name="Horner N."/>
            <person name="Hostetler J."/>
            <person name="Jiang R.H."/>
            <person name="Johnson J."/>
            <person name="Krajaejun T."/>
            <person name="Lin H."/>
            <person name="Meijer H.J."/>
            <person name="Moore B."/>
            <person name="Morris P."/>
            <person name="Phuntmart V."/>
            <person name="Puiu D."/>
            <person name="Shetty J."/>
            <person name="Stajich J.E."/>
            <person name="Tripathy S."/>
            <person name="Wawra S."/>
            <person name="van West P."/>
            <person name="Whitty B.R."/>
            <person name="Coutinho P.M."/>
            <person name="Henrissat B."/>
            <person name="Martin F."/>
            <person name="Thomas P.D."/>
            <person name="Tyler B.M."/>
            <person name="De Vries R.P."/>
            <person name="Kamoun S."/>
            <person name="Yandell M."/>
            <person name="Tisserat N."/>
            <person name="Buell C.R."/>
        </authorList>
    </citation>
    <scope>NUCLEOTIDE SEQUENCE</scope>
    <source>
        <strain evidence="3">DAOM:BR144</strain>
    </source>
</reference>
<dbReference type="HOGENOM" id="CLU_087144_0_0_1"/>
<keyword evidence="3" id="KW-1185">Reference proteome</keyword>
<feature type="transmembrane region" description="Helical" evidence="1">
    <location>
        <begin position="76"/>
        <end position="99"/>
    </location>
</feature>
<dbReference type="InterPro" id="IPR006461">
    <property type="entry name" value="PLAC_motif_containing"/>
</dbReference>
<keyword evidence="1" id="KW-0812">Transmembrane</keyword>
<dbReference type="eggNOG" id="ENOG502T3WH">
    <property type="taxonomic scope" value="Eukaryota"/>
</dbReference>
<evidence type="ECO:0000313" key="2">
    <source>
        <dbReference type="EnsemblProtists" id="PYU1_T006557"/>
    </source>
</evidence>
<dbReference type="InParanoid" id="K3WNL5"/>
<dbReference type="EnsemblProtists" id="PYU1_T006557">
    <property type="protein sequence ID" value="PYU1_T006557"/>
    <property type="gene ID" value="PYU1_G006545"/>
</dbReference>
<dbReference type="EMBL" id="GL376604">
    <property type="status" value="NOT_ANNOTATED_CDS"/>
    <property type="molecule type" value="Genomic_DNA"/>
</dbReference>
<dbReference type="AlphaFoldDB" id="K3WNL5"/>
<sequence>MLYSEDFDRPINRETDEPYIEEIGKSYTEQVDTPTEITGTWEVELFDCSAPHHLLVAIVLPCGSAYYSARAIKKFPIVLGILVGIFYYGAIGCGVYTALKWDEDADKTISMGGLEVRKTLFGAGYAGMHFLIGVVLLRGWVRAFYGIPGGKLSDAPVGCFLSCCALAQMSKHVAKVKTRASDTLQAYSI</sequence>
<dbReference type="Pfam" id="PF04749">
    <property type="entry name" value="PLAC8"/>
    <property type="match status" value="1"/>
</dbReference>
<feature type="transmembrane region" description="Helical" evidence="1">
    <location>
        <begin position="119"/>
        <end position="141"/>
    </location>
</feature>
<reference evidence="3" key="2">
    <citation type="submission" date="2010-04" db="EMBL/GenBank/DDBJ databases">
        <authorList>
            <person name="Buell R."/>
            <person name="Hamilton J."/>
            <person name="Hostetler J."/>
        </authorList>
    </citation>
    <scope>NUCLEOTIDE SEQUENCE [LARGE SCALE GENOMIC DNA]</scope>
    <source>
        <strain evidence="3">DAOM:BR144</strain>
    </source>
</reference>
<keyword evidence="1" id="KW-1133">Transmembrane helix</keyword>
<keyword evidence="1" id="KW-0472">Membrane</keyword>
<dbReference type="VEuPathDB" id="FungiDB:PYU1_G006545"/>
<organism evidence="2 3">
    <name type="scientific">Globisporangium ultimum (strain ATCC 200006 / CBS 805.95 / DAOM BR144)</name>
    <name type="common">Pythium ultimum</name>
    <dbReference type="NCBI Taxonomy" id="431595"/>
    <lineage>
        <taxon>Eukaryota</taxon>
        <taxon>Sar</taxon>
        <taxon>Stramenopiles</taxon>
        <taxon>Oomycota</taxon>
        <taxon>Peronosporomycetes</taxon>
        <taxon>Pythiales</taxon>
        <taxon>Pythiaceae</taxon>
        <taxon>Globisporangium</taxon>
    </lineage>
</organism>
<dbReference type="Proteomes" id="UP000019132">
    <property type="component" value="Unassembled WGS sequence"/>
</dbReference>